<dbReference type="Pfam" id="PF00149">
    <property type="entry name" value="Metallophos"/>
    <property type="match status" value="1"/>
</dbReference>
<protein>
    <recommendedName>
        <fullName evidence="3">Calcineurin-like phosphoesterase domain-containing protein</fullName>
    </recommendedName>
</protein>
<evidence type="ECO:0000259" key="3">
    <source>
        <dbReference type="Pfam" id="PF00149"/>
    </source>
</evidence>
<dbReference type="AlphaFoldDB" id="A0A6V1W187"/>
<dbReference type="EMBL" id="HBIU01053456">
    <property type="protein sequence ID" value="CAE0646612.1"/>
    <property type="molecule type" value="Transcribed_RNA"/>
</dbReference>
<feature type="compositionally biased region" description="Basic and acidic residues" evidence="1">
    <location>
        <begin position="323"/>
        <end position="342"/>
    </location>
</feature>
<proteinExistence type="predicted"/>
<accession>A0A6V1W187</accession>
<dbReference type="InterPro" id="IPR029052">
    <property type="entry name" value="Metallo-depent_PP-like"/>
</dbReference>
<dbReference type="InterPro" id="IPR004843">
    <property type="entry name" value="Calcineurin-like_PHP"/>
</dbReference>
<dbReference type="Gene3D" id="3.60.21.10">
    <property type="match status" value="1"/>
</dbReference>
<evidence type="ECO:0000256" key="2">
    <source>
        <dbReference type="SAM" id="SignalP"/>
    </source>
</evidence>
<evidence type="ECO:0000313" key="4">
    <source>
        <dbReference type="EMBL" id="CAE0646612.1"/>
    </source>
</evidence>
<dbReference type="PANTHER" id="PTHR46546:SF4">
    <property type="entry name" value="SHEWANELLA-LIKE PROTEIN PHOSPHATASE 1"/>
    <property type="match status" value="1"/>
</dbReference>
<feature type="domain" description="Calcineurin-like phosphoesterase" evidence="3">
    <location>
        <begin position="55"/>
        <end position="196"/>
    </location>
</feature>
<feature type="chain" id="PRO_5030160840" description="Calcineurin-like phosphoesterase domain-containing protein" evidence="2">
    <location>
        <begin position="31"/>
        <end position="467"/>
    </location>
</feature>
<evidence type="ECO:0000256" key="1">
    <source>
        <dbReference type="SAM" id="MobiDB-lite"/>
    </source>
</evidence>
<sequence length="467" mass="51483">MQKNRCLLLLHCCVILILVVALIFPSTGDATHDTDNCKSEFCGDAFAPGDTRDFIYAIGDLHGDVDCAQHWVKLTGLVQNTTLEKESWTWSGSSGSEVIFMGDYIDKGPLSLPTVEFVKALTEEFPLNMKALMGNHEMELLKDRDPRRQASGAYFHLPYAIVHPAEFLNFLSDAPTQQDHIAIDALLNASLEVYGNGMYSTVTFTPYGRNSIVNFVDPPDLRPAVAEKLEAYQKSYLDAFRSGTELGSWLEKLPISIMGDEGTIFVHGGVSPFVAAKHLSRGETDVNRLNKQLASNTEEARLLNFLEGTRVGQAITELAFYRGNHEEEGHGGQKEKPGKSDGSRSMSPTCKEVKRIVKMMKGVNRIAVGHTPDSNVRITCDGMLMALDSALGRWFRANGNMYCQGTAERLSRNGKFKCNQIKQGCEGQIVRIAKQDGRVEIIDSSGNIFGTDDPSSSHFAAAFLQEL</sequence>
<dbReference type="SUPFAM" id="SSF56300">
    <property type="entry name" value="Metallo-dependent phosphatases"/>
    <property type="match status" value="1"/>
</dbReference>
<feature type="signal peptide" evidence="2">
    <location>
        <begin position="1"/>
        <end position="30"/>
    </location>
</feature>
<name>A0A6V1W187_HETAK</name>
<dbReference type="PANTHER" id="PTHR46546">
    <property type="entry name" value="SHEWANELLA-LIKE PROTEIN PHOSPHATASE 1"/>
    <property type="match status" value="1"/>
</dbReference>
<keyword evidence="2" id="KW-0732">Signal</keyword>
<reference evidence="4" key="1">
    <citation type="submission" date="2021-01" db="EMBL/GenBank/DDBJ databases">
        <authorList>
            <person name="Corre E."/>
            <person name="Pelletier E."/>
            <person name="Niang G."/>
            <person name="Scheremetjew M."/>
            <person name="Finn R."/>
            <person name="Kale V."/>
            <person name="Holt S."/>
            <person name="Cochrane G."/>
            <person name="Meng A."/>
            <person name="Brown T."/>
            <person name="Cohen L."/>
        </authorList>
    </citation>
    <scope>NUCLEOTIDE SEQUENCE</scope>
    <source>
        <strain evidence="4">CCMP3107</strain>
    </source>
</reference>
<dbReference type="GO" id="GO:0016787">
    <property type="term" value="F:hydrolase activity"/>
    <property type="evidence" value="ECO:0007669"/>
    <property type="project" value="InterPro"/>
</dbReference>
<feature type="region of interest" description="Disordered" evidence="1">
    <location>
        <begin position="323"/>
        <end position="350"/>
    </location>
</feature>
<organism evidence="4">
    <name type="scientific">Heterosigma akashiwo</name>
    <name type="common">Chromophytic alga</name>
    <name type="synonym">Heterosigma carterae</name>
    <dbReference type="NCBI Taxonomy" id="2829"/>
    <lineage>
        <taxon>Eukaryota</taxon>
        <taxon>Sar</taxon>
        <taxon>Stramenopiles</taxon>
        <taxon>Ochrophyta</taxon>
        <taxon>Raphidophyceae</taxon>
        <taxon>Chattonellales</taxon>
        <taxon>Chattonellaceae</taxon>
        <taxon>Heterosigma</taxon>
    </lineage>
</organism>
<gene>
    <name evidence="4" type="ORF">HAKA00212_LOCUS23583</name>
</gene>